<evidence type="ECO:0000256" key="3">
    <source>
        <dbReference type="ARBA" id="ARBA00017959"/>
    </source>
</evidence>
<evidence type="ECO:0000313" key="14">
    <source>
        <dbReference type="Proteomes" id="UP000029120"/>
    </source>
</evidence>
<dbReference type="EMBL" id="KL976550">
    <property type="protein sequence ID" value="KFK23692.1"/>
    <property type="molecule type" value="Genomic_DNA"/>
</dbReference>
<dbReference type="PANTHER" id="PTHR11777">
    <property type="entry name" value="ALANYL-TRNA SYNTHETASE"/>
    <property type="match status" value="1"/>
</dbReference>
<dbReference type="SUPFAM" id="SSF55186">
    <property type="entry name" value="ThrRS/AlaRS common domain"/>
    <property type="match status" value="1"/>
</dbReference>
<feature type="non-terminal residue" evidence="13">
    <location>
        <position position="1"/>
    </location>
</feature>
<proteinExistence type="inferred from homology"/>
<keyword evidence="8" id="KW-0694">RNA-binding</keyword>
<dbReference type="InterPro" id="IPR023033">
    <property type="entry name" value="Ala_tRNA_ligase_euk/bac"/>
</dbReference>
<dbReference type="InterPro" id="IPR012947">
    <property type="entry name" value="tRNA_SAD"/>
</dbReference>
<dbReference type="PANTHER" id="PTHR11777:SF9">
    <property type="entry name" value="ALANINE--TRNA LIGASE, CYTOPLASMIC"/>
    <property type="match status" value="1"/>
</dbReference>
<gene>
    <name evidence="13" type="ORF">AALP_AAs48168U000100</name>
</gene>
<dbReference type="SUPFAM" id="SSF101353">
    <property type="entry name" value="Putative anticodon-binding domain of alanyl-tRNA synthetase (AlaRS)"/>
    <property type="match status" value="1"/>
</dbReference>
<dbReference type="InterPro" id="IPR018165">
    <property type="entry name" value="Ala-tRNA-synth_IIc_core"/>
</dbReference>
<sequence length="796" mass="88381">VYGIPTDRIYVTYFEGDEKAGLEPDNEARDIWLRFLPSQRVLPFGCKDNFWEMGDTGPCGPCSEIHYDLVGDRDAASLVNKDDPTCLEIWNLVFIQFNRESKDGSLKPLPAKHVDTGMGFERLTSILQNKMSNYDTGMGFERLTSILQNKMSNYDTDVFVPIFDDIRKATGARPYSGKLGMDDVDRVDTAYRVIADHIRTLSIAIADESRPGNEGREHVLRRILRRAVRFGTEILKAEEGFFSRLVSSVTRVMGDVYPELKEHEKKIIEIIEEEEAAFCKTLKKVAFDLWSTHGFPLDLTQLMAEEQGLSIDVDDYNKAMEESKDISRHTQKNQGDVRFLVDVGATSRLLEAGVTATDDSFKYTWFQDHETEVKAVGDNLALVLASTSFYAEQGGQTFDTGVIEGSFGTFEVCNVQTSKGFVFHFGSLTSKTGKVLVGDKVTCKVDYERRKLIAPNHTCTHMLNFALKKILGDGKPVDPNDLLKIELVVKTQIKLNLDVFSKKAPLYEAKRIKGLREALGEASYDPVRVVAIGRDVEDLVADLENNKWLKISSEFCGGTHITNTCEAKAFVIVSEEGVGSDTRRITALTGQCALDAIDLAYSLKGELYDALIAEEFELEEKVNSLERRCDEAVISPDIKAGIKRKLVGLQNEVRKAQKKRAQLNLKRAVELATEAAESATSEGKTFCVVKVDIGLDIVAVRAAVLQVMEKKGMSIMVLSADETTNKVDVCAGVPEKSDQFRKLDVIEWFNTAMAPINGKGKGKDKDKDGRVSGQGMDASQLDAAFDLAVSFASLKL</sequence>
<reference evidence="14" key="1">
    <citation type="journal article" date="2015" name="Nat. Plants">
        <title>Genome expansion of Arabis alpina linked with retrotransposition and reduced symmetric DNA methylation.</title>
        <authorList>
            <person name="Willing E.M."/>
            <person name="Rawat V."/>
            <person name="Mandakova T."/>
            <person name="Maumus F."/>
            <person name="James G.V."/>
            <person name="Nordstroem K.J."/>
            <person name="Becker C."/>
            <person name="Warthmann N."/>
            <person name="Chica C."/>
            <person name="Szarzynska B."/>
            <person name="Zytnicki M."/>
            <person name="Albani M.C."/>
            <person name="Kiefer C."/>
            <person name="Bergonzi S."/>
            <person name="Castaings L."/>
            <person name="Mateos J.L."/>
            <person name="Berns M.C."/>
            <person name="Bujdoso N."/>
            <person name="Piofczyk T."/>
            <person name="de Lorenzo L."/>
            <person name="Barrero-Sicilia C."/>
            <person name="Mateos I."/>
            <person name="Piednoel M."/>
            <person name="Hagmann J."/>
            <person name="Chen-Min-Tao R."/>
            <person name="Iglesias-Fernandez R."/>
            <person name="Schuster S.C."/>
            <person name="Alonso-Blanco C."/>
            <person name="Roudier F."/>
            <person name="Carbonero P."/>
            <person name="Paz-Ares J."/>
            <person name="Davis S.J."/>
            <person name="Pecinka A."/>
            <person name="Quesneville H."/>
            <person name="Colot V."/>
            <person name="Lysak M.A."/>
            <person name="Weigel D."/>
            <person name="Coupland G."/>
            <person name="Schneeberger K."/>
        </authorList>
    </citation>
    <scope>NUCLEOTIDE SEQUENCE [LARGE SCALE GENOMIC DNA]</scope>
    <source>
        <strain evidence="14">cv. Pajares</strain>
    </source>
</reference>
<accession>A0A087G1E0</accession>
<dbReference type="OMA" id="QYNKDEK"/>
<dbReference type="GO" id="GO:0004813">
    <property type="term" value="F:alanine-tRNA ligase activity"/>
    <property type="evidence" value="ECO:0007669"/>
    <property type="project" value="UniProtKB-EC"/>
</dbReference>
<dbReference type="GO" id="GO:0005524">
    <property type="term" value="F:ATP binding"/>
    <property type="evidence" value="ECO:0007669"/>
    <property type="project" value="UniProtKB-KW"/>
</dbReference>
<dbReference type="InterPro" id="IPR018162">
    <property type="entry name" value="Ala-tRNA-ligase_IIc_anticod-bd"/>
</dbReference>
<dbReference type="InterPro" id="IPR002318">
    <property type="entry name" value="Ala-tRNA-lgiase_IIc"/>
</dbReference>
<keyword evidence="9" id="KW-0648">Protein biosynthesis</keyword>
<dbReference type="InterPro" id="IPR050058">
    <property type="entry name" value="Ala-tRNA_ligase"/>
</dbReference>
<dbReference type="Proteomes" id="UP000029120">
    <property type="component" value="Unassembled WGS sequence"/>
</dbReference>
<dbReference type="FunFam" id="3.30.980.10:FF:000004">
    <property type="entry name" value="Alanine--tRNA ligase, cytoplasmic"/>
    <property type="match status" value="1"/>
</dbReference>
<dbReference type="EC" id="6.1.1.7" evidence="2"/>
<dbReference type="PRINTS" id="PR00980">
    <property type="entry name" value="TRNASYNTHALA"/>
</dbReference>
<dbReference type="Gene3D" id="3.30.930.10">
    <property type="entry name" value="Bira Bifunctional Protein, Domain 2"/>
    <property type="match status" value="1"/>
</dbReference>
<dbReference type="SUPFAM" id="SSF55681">
    <property type="entry name" value="Class II aaRS and biotin synthetases"/>
    <property type="match status" value="1"/>
</dbReference>
<dbReference type="Pfam" id="PF07973">
    <property type="entry name" value="tRNA_SAD"/>
    <property type="match status" value="1"/>
</dbReference>
<keyword evidence="4" id="KW-0820">tRNA-binding</keyword>
<keyword evidence="6" id="KW-0547">Nucleotide-binding</keyword>
<keyword evidence="11" id="KW-0175">Coiled coil</keyword>
<feature type="domain" description="Alanyl-transfer RNA synthetases family profile" evidence="12">
    <location>
        <begin position="1"/>
        <end position="599"/>
    </location>
</feature>
<keyword evidence="7" id="KW-0067">ATP-binding</keyword>
<keyword evidence="10" id="KW-0030">Aminoacyl-tRNA synthetase</keyword>
<dbReference type="InterPro" id="IPR018163">
    <property type="entry name" value="Thr/Ala-tRNA-synth_IIc_edit"/>
</dbReference>
<dbReference type="Gramene" id="KFK23692">
    <property type="protein sequence ID" value="KFK23692"/>
    <property type="gene ID" value="AALP_AAs48168U000100"/>
</dbReference>
<protein>
    <recommendedName>
        <fullName evidence="3">Alanine--tRNA ligase</fullName>
        <ecNumber evidence="2">6.1.1.7</ecNumber>
    </recommendedName>
</protein>
<dbReference type="Pfam" id="PF02272">
    <property type="entry name" value="DHHA1"/>
    <property type="match status" value="1"/>
</dbReference>
<name>A0A087G1E0_ARAAL</name>
<dbReference type="InterPro" id="IPR045864">
    <property type="entry name" value="aa-tRNA-synth_II/BPL/LPL"/>
</dbReference>
<dbReference type="InterPro" id="IPR003156">
    <property type="entry name" value="DHHA1_dom"/>
</dbReference>
<feature type="coiled-coil region" evidence="11">
    <location>
        <begin position="608"/>
        <end position="666"/>
    </location>
</feature>
<dbReference type="Pfam" id="PF01411">
    <property type="entry name" value="tRNA-synt_2c"/>
    <property type="match status" value="1"/>
</dbReference>
<evidence type="ECO:0000256" key="2">
    <source>
        <dbReference type="ARBA" id="ARBA00013168"/>
    </source>
</evidence>
<dbReference type="GO" id="GO:0000049">
    <property type="term" value="F:tRNA binding"/>
    <property type="evidence" value="ECO:0007669"/>
    <property type="project" value="UniProtKB-KW"/>
</dbReference>
<comment type="similarity">
    <text evidence="1">Belongs to the class-II aminoacyl-tRNA synthetase family. Alax-L subfamily.</text>
</comment>
<evidence type="ECO:0000256" key="10">
    <source>
        <dbReference type="ARBA" id="ARBA00023146"/>
    </source>
</evidence>
<evidence type="ECO:0000256" key="9">
    <source>
        <dbReference type="ARBA" id="ARBA00022917"/>
    </source>
</evidence>
<evidence type="ECO:0000259" key="12">
    <source>
        <dbReference type="PROSITE" id="PS50860"/>
    </source>
</evidence>
<dbReference type="GO" id="GO:0009507">
    <property type="term" value="C:chloroplast"/>
    <property type="evidence" value="ECO:0007669"/>
    <property type="project" value="TreeGrafter"/>
</dbReference>
<dbReference type="GO" id="GO:0006419">
    <property type="term" value="P:alanyl-tRNA aminoacylation"/>
    <property type="evidence" value="ECO:0007669"/>
    <property type="project" value="InterPro"/>
</dbReference>
<dbReference type="Gene3D" id="3.30.980.10">
    <property type="entry name" value="Threonyl-trna Synthetase, Chain A, domain 2"/>
    <property type="match status" value="2"/>
</dbReference>
<evidence type="ECO:0000256" key="6">
    <source>
        <dbReference type="ARBA" id="ARBA00022741"/>
    </source>
</evidence>
<evidence type="ECO:0000313" key="13">
    <source>
        <dbReference type="EMBL" id="KFK23692.1"/>
    </source>
</evidence>
<dbReference type="Gene3D" id="3.10.310.40">
    <property type="match status" value="1"/>
</dbReference>
<dbReference type="InterPro" id="IPR018164">
    <property type="entry name" value="Ala-tRNA-synth_IIc_N"/>
</dbReference>
<dbReference type="SUPFAM" id="SSF50447">
    <property type="entry name" value="Translation proteins"/>
    <property type="match status" value="1"/>
</dbReference>
<dbReference type="SMART" id="SM00863">
    <property type="entry name" value="tRNA_SAD"/>
    <property type="match status" value="1"/>
</dbReference>
<evidence type="ECO:0000256" key="7">
    <source>
        <dbReference type="ARBA" id="ARBA00022840"/>
    </source>
</evidence>
<dbReference type="GO" id="GO:0002161">
    <property type="term" value="F:aminoacyl-tRNA deacylase activity"/>
    <property type="evidence" value="ECO:0007669"/>
    <property type="project" value="TreeGrafter"/>
</dbReference>
<keyword evidence="5" id="KW-0436">Ligase</keyword>
<dbReference type="OrthoDB" id="2423964at2759"/>
<organism evidence="13 14">
    <name type="scientific">Arabis alpina</name>
    <name type="common">Alpine rock-cress</name>
    <dbReference type="NCBI Taxonomy" id="50452"/>
    <lineage>
        <taxon>Eukaryota</taxon>
        <taxon>Viridiplantae</taxon>
        <taxon>Streptophyta</taxon>
        <taxon>Embryophyta</taxon>
        <taxon>Tracheophyta</taxon>
        <taxon>Spermatophyta</taxon>
        <taxon>Magnoliopsida</taxon>
        <taxon>eudicotyledons</taxon>
        <taxon>Gunneridae</taxon>
        <taxon>Pentapetalae</taxon>
        <taxon>rosids</taxon>
        <taxon>malvids</taxon>
        <taxon>Brassicales</taxon>
        <taxon>Brassicaceae</taxon>
        <taxon>Arabideae</taxon>
        <taxon>Arabis</taxon>
    </lineage>
</organism>
<dbReference type="Gene3D" id="2.40.30.130">
    <property type="match status" value="1"/>
</dbReference>
<dbReference type="AlphaFoldDB" id="A0A087G1E0"/>
<dbReference type="eggNOG" id="KOG0188">
    <property type="taxonomic scope" value="Eukaryota"/>
</dbReference>
<dbReference type="PROSITE" id="PS50860">
    <property type="entry name" value="AA_TRNA_LIGASE_II_ALA"/>
    <property type="match status" value="1"/>
</dbReference>
<dbReference type="GO" id="GO:0005739">
    <property type="term" value="C:mitochondrion"/>
    <property type="evidence" value="ECO:0007669"/>
    <property type="project" value="TreeGrafter"/>
</dbReference>
<evidence type="ECO:0000256" key="11">
    <source>
        <dbReference type="SAM" id="Coils"/>
    </source>
</evidence>
<evidence type="ECO:0000256" key="8">
    <source>
        <dbReference type="ARBA" id="ARBA00022884"/>
    </source>
</evidence>
<dbReference type="InterPro" id="IPR009000">
    <property type="entry name" value="Transl_B-barrel_sf"/>
</dbReference>
<keyword evidence="14" id="KW-1185">Reference proteome</keyword>
<evidence type="ECO:0000256" key="1">
    <source>
        <dbReference type="ARBA" id="ARBA00008429"/>
    </source>
</evidence>
<evidence type="ECO:0000256" key="4">
    <source>
        <dbReference type="ARBA" id="ARBA00022555"/>
    </source>
</evidence>
<dbReference type="HAMAP" id="MF_00036_B">
    <property type="entry name" value="Ala_tRNA_synth_B"/>
    <property type="match status" value="1"/>
</dbReference>
<evidence type="ECO:0000256" key="5">
    <source>
        <dbReference type="ARBA" id="ARBA00022598"/>
    </source>
</evidence>